<dbReference type="InterPro" id="IPR052156">
    <property type="entry name" value="BCAA_Transport_ATP-bd_LivF"/>
</dbReference>
<dbReference type="InterPro" id="IPR003439">
    <property type="entry name" value="ABC_transporter-like_ATP-bd"/>
</dbReference>
<dbReference type="GO" id="GO:0005524">
    <property type="term" value="F:ATP binding"/>
    <property type="evidence" value="ECO:0007669"/>
    <property type="project" value="UniProtKB-KW"/>
</dbReference>
<dbReference type="RefSeq" id="WP_011471491.1">
    <property type="nucleotide sequence ID" value="NC_007925.1"/>
</dbReference>
<keyword evidence="3" id="KW-0547">Nucleotide-binding</keyword>
<dbReference type="CDD" id="cd03224">
    <property type="entry name" value="ABC_TM1139_LivF_branched"/>
    <property type="match status" value="1"/>
</dbReference>
<dbReference type="AlphaFoldDB" id="Q21AK0"/>
<keyword evidence="5" id="KW-0029">Amino-acid transport</keyword>
<reference evidence="8" key="1">
    <citation type="submission" date="2006-03" db="EMBL/GenBank/DDBJ databases">
        <title>Complete sequence of Rhodopseudomonas palustris BisB18.</title>
        <authorList>
            <consortium name="US DOE Joint Genome Institute"/>
            <person name="Copeland A."/>
            <person name="Lucas S."/>
            <person name="Lapidus A."/>
            <person name="Barry K."/>
            <person name="Detter J.C."/>
            <person name="Glavina del Rio T."/>
            <person name="Hammon N."/>
            <person name="Israni S."/>
            <person name="Dalin E."/>
            <person name="Tice H."/>
            <person name="Pitluck S."/>
            <person name="Chain P."/>
            <person name="Malfatti S."/>
            <person name="Shin M."/>
            <person name="Vergez L."/>
            <person name="Schmutz J."/>
            <person name="Larimer F."/>
            <person name="Land M."/>
            <person name="Hauser L."/>
            <person name="Pelletier D.A."/>
            <person name="Kyrpides N."/>
            <person name="Anderson I."/>
            <person name="Oda Y."/>
            <person name="Harwood C.S."/>
            <person name="Richardson P."/>
        </authorList>
    </citation>
    <scope>NUCLEOTIDE SEQUENCE [LARGE SCALE GENOMIC DNA]</scope>
    <source>
        <strain evidence="8">BisB18</strain>
    </source>
</reference>
<dbReference type="InterPro" id="IPR027417">
    <property type="entry name" value="P-loop_NTPase"/>
</dbReference>
<evidence type="ECO:0000256" key="5">
    <source>
        <dbReference type="ARBA" id="ARBA00022970"/>
    </source>
</evidence>
<gene>
    <name evidence="8" type="ordered locus">RPC_1020</name>
</gene>
<dbReference type="PANTHER" id="PTHR43820:SF2">
    <property type="entry name" value="ABC TRANSPORTER ATP-BINDING PROTEIN"/>
    <property type="match status" value="1"/>
</dbReference>
<evidence type="ECO:0000256" key="2">
    <source>
        <dbReference type="ARBA" id="ARBA00022448"/>
    </source>
</evidence>
<evidence type="ECO:0000259" key="7">
    <source>
        <dbReference type="PROSITE" id="PS50893"/>
    </source>
</evidence>
<dbReference type="PROSITE" id="PS00211">
    <property type="entry name" value="ABC_TRANSPORTER_1"/>
    <property type="match status" value="1"/>
</dbReference>
<dbReference type="Pfam" id="PF00005">
    <property type="entry name" value="ABC_tran"/>
    <property type="match status" value="1"/>
</dbReference>
<dbReference type="PROSITE" id="PS50893">
    <property type="entry name" value="ABC_TRANSPORTER_2"/>
    <property type="match status" value="1"/>
</dbReference>
<dbReference type="eggNOG" id="COG0410">
    <property type="taxonomic scope" value="Bacteria"/>
</dbReference>
<proteinExistence type="inferred from homology"/>
<dbReference type="SUPFAM" id="SSF52540">
    <property type="entry name" value="P-loop containing nucleoside triphosphate hydrolases"/>
    <property type="match status" value="1"/>
</dbReference>
<dbReference type="OrthoDB" id="9776369at2"/>
<comment type="function">
    <text evidence="6">Involved in beta-(1--&gt;2)glucan export. Transmembrane domains (TMD) form a pore in the inner membrane and the ATP-binding domain (NBD) is responsible for energy generation.</text>
</comment>
<dbReference type="EMBL" id="CP000301">
    <property type="protein sequence ID" value="ABD86586.1"/>
    <property type="molecule type" value="Genomic_DNA"/>
</dbReference>
<dbReference type="PANTHER" id="PTHR43820">
    <property type="entry name" value="HIGH-AFFINITY BRANCHED-CHAIN AMINO ACID TRANSPORT ATP-BINDING PROTEIN LIVF"/>
    <property type="match status" value="1"/>
</dbReference>
<accession>Q21AK0</accession>
<dbReference type="InterPro" id="IPR017871">
    <property type="entry name" value="ABC_transporter-like_CS"/>
</dbReference>
<dbReference type="KEGG" id="rpc:RPC_1020"/>
<dbReference type="SMART" id="SM00382">
    <property type="entry name" value="AAA"/>
    <property type="match status" value="1"/>
</dbReference>
<dbReference type="GO" id="GO:0015807">
    <property type="term" value="P:L-amino acid transport"/>
    <property type="evidence" value="ECO:0007669"/>
    <property type="project" value="TreeGrafter"/>
</dbReference>
<feature type="domain" description="ABC transporter" evidence="7">
    <location>
        <begin position="9"/>
        <end position="240"/>
    </location>
</feature>
<dbReference type="GO" id="GO:0016887">
    <property type="term" value="F:ATP hydrolysis activity"/>
    <property type="evidence" value="ECO:0007669"/>
    <property type="project" value="InterPro"/>
</dbReference>
<sequence length="240" mass="26604">MTAIAEVMLKARGIDTFYGPSHILRGVNFHVDRGETVSLLGRNGMGKTTLLRTLMGLLKPKRGSILLNGRDMTDARPNIKARAGMGFVPEGRGIFPNLSVEENLLFAERPGPEGQVEWTPEAIYEMFPRLADRRKIWGNLLSGGEQQMLTIGRVLLSNPTLLLIDEATEGLAPKMRDEIWKTMRLIATKGIAIVIVDKNLDDLVELVDRHVILTKGEVVFEGTSEQLLADQEMVKTMLGV</sequence>
<evidence type="ECO:0000256" key="6">
    <source>
        <dbReference type="ARBA" id="ARBA00024722"/>
    </source>
</evidence>
<organism evidence="8">
    <name type="scientific">Rhodopseudomonas palustris (strain BisB18)</name>
    <dbReference type="NCBI Taxonomy" id="316056"/>
    <lineage>
        <taxon>Bacteria</taxon>
        <taxon>Pseudomonadati</taxon>
        <taxon>Pseudomonadota</taxon>
        <taxon>Alphaproteobacteria</taxon>
        <taxon>Hyphomicrobiales</taxon>
        <taxon>Nitrobacteraceae</taxon>
        <taxon>Rhodopseudomonas</taxon>
    </lineage>
</organism>
<keyword evidence="2" id="KW-0813">Transport</keyword>
<name>Q21AK0_RHOPB</name>
<evidence type="ECO:0000256" key="4">
    <source>
        <dbReference type="ARBA" id="ARBA00022840"/>
    </source>
</evidence>
<evidence type="ECO:0000256" key="1">
    <source>
        <dbReference type="ARBA" id="ARBA00005417"/>
    </source>
</evidence>
<comment type="similarity">
    <text evidence="1">Belongs to the ABC transporter superfamily.</text>
</comment>
<evidence type="ECO:0000256" key="3">
    <source>
        <dbReference type="ARBA" id="ARBA00022741"/>
    </source>
</evidence>
<evidence type="ECO:0000313" key="8">
    <source>
        <dbReference type="EMBL" id="ABD86586.1"/>
    </source>
</evidence>
<keyword evidence="4" id="KW-0067">ATP-binding</keyword>
<dbReference type="Gene3D" id="3.40.50.300">
    <property type="entry name" value="P-loop containing nucleotide triphosphate hydrolases"/>
    <property type="match status" value="1"/>
</dbReference>
<dbReference type="STRING" id="316056.RPC_1020"/>
<dbReference type="HOGENOM" id="CLU_000604_1_2_5"/>
<protein>
    <submittedName>
        <fullName evidence="8">ABC transporter related</fullName>
    </submittedName>
</protein>
<dbReference type="InterPro" id="IPR003593">
    <property type="entry name" value="AAA+_ATPase"/>
</dbReference>
<dbReference type="GO" id="GO:0015658">
    <property type="term" value="F:branched-chain amino acid transmembrane transporter activity"/>
    <property type="evidence" value="ECO:0007669"/>
    <property type="project" value="TreeGrafter"/>
</dbReference>